<dbReference type="InterPro" id="IPR050378">
    <property type="entry name" value="Metallo-dep_Hydrolases_sf"/>
</dbReference>
<dbReference type="EMBL" id="CADCTC010000157">
    <property type="protein sequence ID" value="CAA9261882.1"/>
    <property type="molecule type" value="Genomic_DNA"/>
</dbReference>
<reference evidence="2" key="1">
    <citation type="submission" date="2020-02" db="EMBL/GenBank/DDBJ databases">
        <authorList>
            <person name="Meier V. D."/>
        </authorList>
    </citation>
    <scope>NUCLEOTIDE SEQUENCE</scope>
    <source>
        <strain evidence="2">AVDCRST_MAG77</strain>
    </source>
</reference>
<evidence type="ECO:0000313" key="2">
    <source>
        <dbReference type="EMBL" id="CAA9261882.1"/>
    </source>
</evidence>
<dbReference type="AlphaFoldDB" id="A0A6J4IW04"/>
<dbReference type="PANTHER" id="PTHR11647">
    <property type="entry name" value="HYDRANTOINASE/DIHYDROPYRIMIDINASE FAMILY MEMBER"/>
    <property type="match status" value="1"/>
</dbReference>
<dbReference type="InterPro" id="IPR013108">
    <property type="entry name" value="Amidohydro_3"/>
</dbReference>
<dbReference type="GO" id="GO:0047420">
    <property type="term" value="F:N-acyl-D-amino-acid deacylase activity"/>
    <property type="evidence" value="ECO:0007669"/>
    <property type="project" value="UniProtKB-EC"/>
</dbReference>
<dbReference type="InterPro" id="IPR032466">
    <property type="entry name" value="Metal_Hydrolase"/>
</dbReference>
<proteinExistence type="predicted"/>
<evidence type="ECO:0000259" key="1">
    <source>
        <dbReference type="Pfam" id="PF07969"/>
    </source>
</evidence>
<sequence length="542" mass="58441">MANFDILFRGGAIYDGSGAPPVEGDLGIVGDSIALVGKAGGADQAGVEIDARGMAVAPGFINMMGKETALFVDGRGQSDLRQGVTLEVFGEGTSLGPLNDEMRSELRRWRGLDGQGARGVPWTTLGKGLEYLAQRGVSANIASFVGAATVRQHVLGQDDVPPTAEQLAQMRALVRQAMQQGAMGLGSALIYVPGCFATTDELVTLSEEVAAYGGVYISHLRSEGDRLVEAVEELLTIARRAGCAAEIYHLKAVGRDNWPKLDTVIQMVEEARGAGIQVTADMYTYAASSTGLDATMPPWVREGGHRTWVQRLQDPALRPRIKHEMSTPTDEWESRLLTLGPENVMVVGFRNPDLRHLTGKTLAQIAAMRGTSPEEAAMDLVVEDNSRVGTVYFAMSEENVRRQMALPWVSFCSDSPAVAAEGEFLESGIHPRAYGSFARVLGKYVRDERALPLEEAVRRLAALPAATLKIDRRGQLRPGYFADVVVFDPATVQDHATFERPHQYATGVRHVLVNGTPVITDGEHTGATPGRVVRGPGWRGLV</sequence>
<dbReference type="InterPro" id="IPR023100">
    <property type="entry name" value="D-aminoacylase_insert_dom_sf"/>
</dbReference>
<organism evidence="2">
    <name type="scientific">uncultured Chloroflexota bacterium</name>
    <dbReference type="NCBI Taxonomy" id="166587"/>
    <lineage>
        <taxon>Bacteria</taxon>
        <taxon>Bacillati</taxon>
        <taxon>Chloroflexota</taxon>
        <taxon>environmental samples</taxon>
    </lineage>
</organism>
<dbReference type="EC" id="3.5.1.81" evidence="2"/>
<dbReference type="Gene3D" id="2.30.40.10">
    <property type="entry name" value="Urease, subunit C, domain 1"/>
    <property type="match status" value="2"/>
</dbReference>
<name>A0A6J4IW04_9CHLR</name>
<dbReference type="Pfam" id="PF07969">
    <property type="entry name" value="Amidohydro_3"/>
    <property type="match status" value="1"/>
</dbReference>
<dbReference type="SUPFAM" id="SSF51338">
    <property type="entry name" value="Composite domain of metallo-dependent hydrolases"/>
    <property type="match status" value="1"/>
</dbReference>
<keyword evidence="2" id="KW-0378">Hydrolase</keyword>
<dbReference type="Gene3D" id="3.30.1490.130">
    <property type="entry name" value="D-aminoacylase. Domain 3"/>
    <property type="match status" value="1"/>
</dbReference>
<gene>
    <name evidence="2" type="ORF">AVDCRST_MAG77-2611</name>
</gene>
<dbReference type="GO" id="GO:0016812">
    <property type="term" value="F:hydrolase activity, acting on carbon-nitrogen (but not peptide) bonds, in cyclic amides"/>
    <property type="evidence" value="ECO:0007669"/>
    <property type="project" value="TreeGrafter"/>
</dbReference>
<dbReference type="PANTHER" id="PTHR11647:SF1">
    <property type="entry name" value="COLLAPSIN RESPONSE MEDIATOR PROTEIN"/>
    <property type="match status" value="1"/>
</dbReference>
<dbReference type="GO" id="GO:0005829">
    <property type="term" value="C:cytosol"/>
    <property type="evidence" value="ECO:0007669"/>
    <property type="project" value="TreeGrafter"/>
</dbReference>
<accession>A0A6J4IW04</accession>
<dbReference type="SUPFAM" id="SSF51556">
    <property type="entry name" value="Metallo-dependent hydrolases"/>
    <property type="match status" value="1"/>
</dbReference>
<protein>
    <submittedName>
        <fullName evidence="2">N-acyl-D-amino-acid deacylase</fullName>
        <ecNumber evidence="2">3.5.1.81</ecNumber>
    </submittedName>
</protein>
<dbReference type="Gene3D" id="3.20.20.140">
    <property type="entry name" value="Metal-dependent hydrolases"/>
    <property type="match status" value="2"/>
</dbReference>
<dbReference type="CDD" id="cd01297">
    <property type="entry name" value="D-aminoacylase"/>
    <property type="match status" value="1"/>
</dbReference>
<dbReference type="InterPro" id="IPR011059">
    <property type="entry name" value="Metal-dep_hydrolase_composite"/>
</dbReference>
<feature type="domain" description="Amidohydrolase 3" evidence="1">
    <location>
        <begin position="356"/>
        <end position="518"/>
    </location>
</feature>